<evidence type="ECO:0000256" key="3">
    <source>
        <dbReference type="ARBA" id="ARBA00023163"/>
    </source>
</evidence>
<dbReference type="Pfam" id="PF06719">
    <property type="entry name" value="AraC_N"/>
    <property type="match status" value="1"/>
</dbReference>
<dbReference type="InterPro" id="IPR018062">
    <property type="entry name" value="HTH_AraC-typ_CS"/>
</dbReference>
<evidence type="ECO:0000313" key="5">
    <source>
        <dbReference type="EMBL" id="TGL36819.1"/>
    </source>
</evidence>
<evidence type="ECO:0000256" key="1">
    <source>
        <dbReference type="ARBA" id="ARBA00023015"/>
    </source>
</evidence>
<dbReference type="AlphaFoldDB" id="A0A4R9JCQ9"/>
<keyword evidence="1" id="KW-0805">Transcription regulation</keyword>
<dbReference type="Proteomes" id="UP000297871">
    <property type="component" value="Unassembled WGS sequence"/>
</dbReference>
<dbReference type="InterPro" id="IPR009057">
    <property type="entry name" value="Homeodomain-like_sf"/>
</dbReference>
<dbReference type="PANTHER" id="PTHR43436">
    <property type="entry name" value="ARAC-FAMILY TRANSCRIPTIONAL REGULATOR"/>
    <property type="match status" value="1"/>
</dbReference>
<dbReference type="SUPFAM" id="SSF46689">
    <property type="entry name" value="Homeodomain-like"/>
    <property type="match status" value="2"/>
</dbReference>
<dbReference type="PROSITE" id="PS01124">
    <property type="entry name" value="HTH_ARAC_FAMILY_2"/>
    <property type="match status" value="1"/>
</dbReference>
<dbReference type="InterPro" id="IPR009594">
    <property type="entry name" value="Tscrpt_reg_HTH_AraC_N"/>
</dbReference>
<dbReference type="GO" id="GO:0003700">
    <property type="term" value="F:DNA-binding transcription factor activity"/>
    <property type="evidence" value="ECO:0007669"/>
    <property type="project" value="InterPro"/>
</dbReference>
<organism evidence="5 6">
    <name type="scientific">Leptospira koniambonensis</name>
    <dbReference type="NCBI Taxonomy" id="2484950"/>
    <lineage>
        <taxon>Bacteria</taxon>
        <taxon>Pseudomonadati</taxon>
        <taxon>Spirochaetota</taxon>
        <taxon>Spirochaetia</taxon>
        <taxon>Leptospirales</taxon>
        <taxon>Leptospiraceae</taxon>
        <taxon>Leptospira</taxon>
    </lineage>
</organism>
<dbReference type="OrthoDB" id="320050at2"/>
<dbReference type="RefSeq" id="WP_135613758.1">
    <property type="nucleotide sequence ID" value="NZ_JBNURZ010000003.1"/>
</dbReference>
<dbReference type="PROSITE" id="PS00041">
    <property type="entry name" value="HTH_ARAC_FAMILY_1"/>
    <property type="match status" value="1"/>
</dbReference>
<keyword evidence="3" id="KW-0804">Transcription</keyword>
<dbReference type="SMART" id="SM00342">
    <property type="entry name" value="HTH_ARAC"/>
    <property type="match status" value="1"/>
</dbReference>
<gene>
    <name evidence="5" type="ORF">EHQ52_02780</name>
</gene>
<sequence>MKGPLLHVKNTEETSTQTNFQKLLDEVVALTHGYGEGKTQTIIPFLHIARRSAPTQTSCGIINPSFCIVAQGRKTGFIGTEVVSYGAGDFVAASVDMPATGHVSKASRTSPYVGVTLDFNRKEVATIITEAKIRIQQFDVKPMAGALIGKFDSGILELFIKLLKLLKKSEEEALFVGALVKKELIYRILISPYGQLFAKQAISEQKSDQIERIVEWIRDNFNVPITIEQLAKKHHMSASALHQKFKIVTTMGPIQYQKRLRLLEARKLLLSGMIDVTTAAFEVGYESLSQFNREYKRLFGLAPLKDIKRIRNTSGLFSELRGE</sequence>
<dbReference type="GO" id="GO:0043565">
    <property type="term" value="F:sequence-specific DNA binding"/>
    <property type="evidence" value="ECO:0007669"/>
    <property type="project" value="InterPro"/>
</dbReference>
<dbReference type="Pfam" id="PF12833">
    <property type="entry name" value="HTH_18"/>
    <property type="match status" value="1"/>
</dbReference>
<reference evidence="5" key="1">
    <citation type="journal article" date="2019" name="PLoS Negl. Trop. Dis.">
        <title>Revisiting the worldwide diversity of Leptospira species in the environment.</title>
        <authorList>
            <person name="Vincent A.T."/>
            <person name="Schiettekatte O."/>
            <person name="Bourhy P."/>
            <person name="Veyrier F.J."/>
            <person name="Picardeau M."/>
        </authorList>
    </citation>
    <scope>NUCLEOTIDE SEQUENCE [LARGE SCALE GENOMIC DNA]</scope>
    <source>
        <strain evidence="5">201800265</strain>
    </source>
</reference>
<proteinExistence type="predicted"/>
<dbReference type="InterPro" id="IPR018060">
    <property type="entry name" value="HTH_AraC"/>
</dbReference>
<dbReference type="EMBL" id="RQFY01000001">
    <property type="protein sequence ID" value="TGL36819.1"/>
    <property type="molecule type" value="Genomic_DNA"/>
</dbReference>
<evidence type="ECO:0000313" key="6">
    <source>
        <dbReference type="Proteomes" id="UP000297871"/>
    </source>
</evidence>
<dbReference type="Gene3D" id="1.10.10.60">
    <property type="entry name" value="Homeodomain-like"/>
    <property type="match status" value="2"/>
</dbReference>
<protein>
    <submittedName>
        <fullName evidence="5">AraC family transcriptional regulator</fullName>
    </submittedName>
</protein>
<dbReference type="PANTHER" id="PTHR43436:SF1">
    <property type="entry name" value="TRANSCRIPTIONAL REGULATORY PROTEIN"/>
    <property type="match status" value="1"/>
</dbReference>
<evidence type="ECO:0000256" key="2">
    <source>
        <dbReference type="ARBA" id="ARBA00023125"/>
    </source>
</evidence>
<keyword evidence="2" id="KW-0238">DNA-binding</keyword>
<name>A0A4R9JCQ9_9LEPT</name>
<keyword evidence="6" id="KW-1185">Reference proteome</keyword>
<evidence type="ECO:0000259" key="4">
    <source>
        <dbReference type="PROSITE" id="PS01124"/>
    </source>
</evidence>
<feature type="domain" description="HTH araC/xylS-type" evidence="4">
    <location>
        <begin position="211"/>
        <end position="309"/>
    </location>
</feature>
<accession>A0A4R9JCQ9</accession>
<comment type="caution">
    <text evidence="5">The sequence shown here is derived from an EMBL/GenBank/DDBJ whole genome shotgun (WGS) entry which is preliminary data.</text>
</comment>